<dbReference type="InterPro" id="IPR045670">
    <property type="entry name" value="DUF5916"/>
</dbReference>
<evidence type="ECO:0000259" key="1">
    <source>
        <dbReference type="Pfam" id="PF06452"/>
    </source>
</evidence>
<dbReference type="GO" id="GO:0016052">
    <property type="term" value="P:carbohydrate catabolic process"/>
    <property type="evidence" value="ECO:0007669"/>
    <property type="project" value="InterPro"/>
</dbReference>
<proteinExistence type="predicted"/>
<evidence type="ECO:0000259" key="2">
    <source>
        <dbReference type="Pfam" id="PF19313"/>
    </source>
</evidence>
<dbReference type="GO" id="GO:0004553">
    <property type="term" value="F:hydrolase activity, hydrolyzing O-glycosyl compounds"/>
    <property type="evidence" value="ECO:0007669"/>
    <property type="project" value="InterPro"/>
</dbReference>
<protein>
    <submittedName>
        <fullName evidence="3">Uncharacterized protein</fullName>
    </submittedName>
</protein>
<evidence type="ECO:0000313" key="3">
    <source>
        <dbReference type="EMBL" id="KUG25730.1"/>
    </source>
</evidence>
<dbReference type="SUPFAM" id="SSF49344">
    <property type="entry name" value="CBD9-like"/>
    <property type="match status" value="1"/>
</dbReference>
<dbReference type="EMBL" id="LNQE01000614">
    <property type="protein sequence ID" value="KUG25730.1"/>
    <property type="molecule type" value="Genomic_DNA"/>
</dbReference>
<comment type="caution">
    <text evidence="3">The sequence shown here is derived from an EMBL/GenBank/DDBJ whole genome shotgun (WGS) entry which is preliminary data.</text>
</comment>
<feature type="domain" description="Carbohydrate-binding" evidence="1">
    <location>
        <begin position="87"/>
        <end position="225"/>
    </location>
</feature>
<reference evidence="3" key="1">
    <citation type="journal article" date="2015" name="Proc. Natl. Acad. Sci. U.S.A.">
        <title>Networks of energetic and metabolic interactions define dynamics in microbial communities.</title>
        <authorList>
            <person name="Embree M."/>
            <person name="Liu J.K."/>
            <person name="Al-Bassam M.M."/>
            <person name="Zengler K."/>
        </authorList>
    </citation>
    <scope>NUCLEOTIDE SEQUENCE</scope>
</reference>
<dbReference type="AlphaFoldDB" id="A0A0W8FY81"/>
<feature type="domain" description="DUF5916" evidence="2">
    <location>
        <begin position="280"/>
        <end position="381"/>
    </location>
</feature>
<accession>A0A0W8FY81</accession>
<dbReference type="GO" id="GO:0030246">
    <property type="term" value="F:carbohydrate binding"/>
    <property type="evidence" value="ECO:0007669"/>
    <property type="project" value="InterPro"/>
</dbReference>
<gene>
    <name evidence="3" type="ORF">ASZ90_004438</name>
</gene>
<dbReference type="Pfam" id="PF19313">
    <property type="entry name" value="DUF5916"/>
    <property type="match status" value="1"/>
</dbReference>
<dbReference type="Pfam" id="PF06452">
    <property type="entry name" value="CBM9_1"/>
    <property type="match status" value="1"/>
</dbReference>
<dbReference type="CDD" id="cd09618">
    <property type="entry name" value="CBM9_like_2"/>
    <property type="match status" value="1"/>
</dbReference>
<organism evidence="3">
    <name type="scientific">hydrocarbon metagenome</name>
    <dbReference type="NCBI Taxonomy" id="938273"/>
    <lineage>
        <taxon>unclassified sequences</taxon>
        <taxon>metagenomes</taxon>
        <taxon>ecological metagenomes</taxon>
    </lineage>
</organism>
<dbReference type="InterPro" id="IPR010502">
    <property type="entry name" value="Carb-bd_dom_fam9"/>
</dbReference>
<sequence length="787" mass="89837">MKHININSAMVFILLMLTFFSIPNSIFGNDQDSTKTTYVCPPCGGSDCDKLKFDEPGKCPGCGMTLISVNKEWFAANKINGEINLSGKLDDPLWKQASHTELKYEVEPGENITARQKTYVKIAYNEDYIYFGFDCRDTRISELRAQVAERDKIFDNDLVFAWIDTYGDNQKAYSFLTNPYGVQADLIKTGFAEDASYDAVWYSEASINDSGWTAEMAIPFKSLRFPPGKEQQWTLTMGRIYPREFRYWFFWTPVDRNNPSIIGQGNNLTGIENIEPSRALEILPYMMGSKVNFINNAFDPTSDYTDAPIKGRVGAGIKYAPNTSLVLEGVINPDFSQIESDAAQISVNTTFALFYPEKRPFFVEGSNLFKNSTGTFYSRMINDPVAAGKVTGKIRTFSYGLLAAADRNTPFIIPDEERSYTISTNLNSSSIIGRGRLDFGDESFVGLMGTYRFTQDGYNFVGGIDWSYRFLDNFFFKGEYFRSSTKEENNFSLLPLSNKIGTTDHTVGFDGEKFSGSSYKLELSRFARNYAFGLHASNTSATFQAHNGFVTRNNLKQIRFDQQFVSYVNNNWLDRFYFYTDAGVRFNSNNVRKERYGMISGGLTMKGQTNVSAGYYLYNEETFRDITFDNLRKGYFTVSAQPSSHISFSLRAEVGKYIYRASSPILGDGHMITSELKLKPTSHLQLSISYSRSRLMDNSTSNLLYDGYIARSVINYQFNKDISLRLISQYDHFRKVIDLYPLLSYRPNPFTIFYIGYTNTMQNYGEQFGFTKTNNQMFIKFQYLFQL</sequence>
<dbReference type="Gene3D" id="2.60.40.1190">
    <property type="match status" value="1"/>
</dbReference>
<dbReference type="SUPFAM" id="SSF56935">
    <property type="entry name" value="Porins"/>
    <property type="match status" value="1"/>
</dbReference>
<name>A0A0W8FY81_9ZZZZ</name>